<organism evidence="1 2">
    <name type="scientific">Mya arenaria</name>
    <name type="common">Soft-shell clam</name>
    <dbReference type="NCBI Taxonomy" id="6604"/>
    <lineage>
        <taxon>Eukaryota</taxon>
        <taxon>Metazoa</taxon>
        <taxon>Spiralia</taxon>
        <taxon>Lophotrochozoa</taxon>
        <taxon>Mollusca</taxon>
        <taxon>Bivalvia</taxon>
        <taxon>Autobranchia</taxon>
        <taxon>Heteroconchia</taxon>
        <taxon>Euheterodonta</taxon>
        <taxon>Imparidentia</taxon>
        <taxon>Neoheterodontei</taxon>
        <taxon>Myida</taxon>
        <taxon>Myoidea</taxon>
        <taxon>Myidae</taxon>
        <taxon>Mya</taxon>
    </lineage>
</organism>
<reference evidence="1" key="1">
    <citation type="submission" date="2022-11" db="EMBL/GenBank/DDBJ databases">
        <title>Centuries of genome instability and evolution in soft-shell clam transmissible cancer (bioRxiv).</title>
        <authorList>
            <person name="Hart S.F.M."/>
            <person name="Yonemitsu M.A."/>
            <person name="Giersch R.M."/>
            <person name="Beal B.F."/>
            <person name="Arriagada G."/>
            <person name="Davis B.W."/>
            <person name="Ostrander E.A."/>
            <person name="Goff S.P."/>
            <person name="Metzger M.J."/>
        </authorList>
    </citation>
    <scope>NUCLEOTIDE SEQUENCE</scope>
    <source>
        <strain evidence="1">MELC-2E11</strain>
        <tissue evidence="1">Siphon/mantle</tissue>
    </source>
</reference>
<gene>
    <name evidence="1" type="ORF">MAR_004699</name>
</gene>
<evidence type="ECO:0000313" key="1">
    <source>
        <dbReference type="EMBL" id="WAR14594.1"/>
    </source>
</evidence>
<evidence type="ECO:0000313" key="2">
    <source>
        <dbReference type="Proteomes" id="UP001164746"/>
    </source>
</evidence>
<name>A0ABY7EZT0_MYAAR</name>
<proteinExistence type="predicted"/>
<protein>
    <submittedName>
        <fullName evidence="1">Uncharacterized protein</fullName>
    </submittedName>
</protein>
<dbReference type="Proteomes" id="UP001164746">
    <property type="component" value="Chromosome 9"/>
</dbReference>
<sequence length="143" mass="16077">MEQGPRRNPVYDYNIDVMFDFKGTIDSNPLLSSKPLLQARSNSGLCGVTFLPDKVYLIMADFAENMKPWEDGLVLTSWSCAFNRYIDVSNRQAATAETLEKDLGDLSALQEQARNTPTDLQRNVDAQAGTDRLRKLLKAAFQK</sequence>
<keyword evidence="2" id="KW-1185">Reference proteome</keyword>
<dbReference type="EMBL" id="CP111020">
    <property type="protein sequence ID" value="WAR14594.1"/>
    <property type="molecule type" value="Genomic_DNA"/>
</dbReference>
<accession>A0ABY7EZT0</accession>